<dbReference type="Proteomes" id="UP000287171">
    <property type="component" value="Unassembled WGS sequence"/>
</dbReference>
<keyword evidence="3" id="KW-1185">Reference proteome</keyword>
<keyword evidence="1" id="KW-0472">Membrane</keyword>
<accession>A0A402B1N9</accession>
<keyword evidence="1" id="KW-1133">Transmembrane helix</keyword>
<dbReference type="EMBL" id="BIFT01000001">
    <property type="protein sequence ID" value="GCE25248.1"/>
    <property type="molecule type" value="Genomic_DNA"/>
</dbReference>
<keyword evidence="1" id="KW-0812">Transmembrane</keyword>
<sequence length="196" mass="22855">MEATPPGEGQQLGERNQLGSLEAAYYVVYTQKDIRRYRIQALILSAALVYMLLNIIYIVLMALNLFHFFSYYSFYPLPTIILPLVIAYSTSTRRKWGNWPVISPRNRQQRVYLYRDGLIKQIHGRSQIVRWPEIFQISYQPWQAGDDQSFRPVPTARIKLMLHGGHHVHLNGALSNIDDLAYRLNAIVPRSYARFQ</sequence>
<comment type="caution">
    <text evidence="2">The sequence shown here is derived from an EMBL/GenBank/DDBJ whole genome shotgun (WGS) entry which is preliminary data.</text>
</comment>
<evidence type="ECO:0000313" key="3">
    <source>
        <dbReference type="Proteomes" id="UP000287171"/>
    </source>
</evidence>
<gene>
    <name evidence="2" type="ORF">KDA_07320</name>
</gene>
<organism evidence="2 3">
    <name type="scientific">Dictyobacter alpinus</name>
    <dbReference type="NCBI Taxonomy" id="2014873"/>
    <lineage>
        <taxon>Bacteria</taxon>
        <taxon>Bacillati</taxon>
        <taxon>Chloroflexota</taxon>
        <taxon>Ktedonobacteria</taxon>
        <taxon>Ktedonobacterales</taxon>
        <taxon>Dictyobacteraceae</taxon>
        <taxon>Dictyobacter</taxon>
    </lineage>
</organism>
<evidence type="ECO:0000256" key="1">
    <source>
        <dbReference type="SAM" id="Phobius"/>
    </source>
</evidence>
<evidence type="ECO:0000313" key="2">
    <source>
        <dbReference type="EMBL" id="GCE25248.1"/>
    </source>
</evidence>
<name>A0A402B1N9_9CHLR</name>
<feature type="transmembrane region" description="Helical" evidence="1">
    <location>
        <begin position="41"/>
        <end position="63"/>
    </location>
</feature>
<feature type="transmembrane region" description="Helical" evidence="1">
    <location>
        <begin position="69"/>
        <end position="88"/>
    </location>
</feature>
<reference evidence="3" key="1">
    <citation type="submission" date="2018-12" db="EMBL/GenBank/DDBJ databases">
        <title>Tengunoibacter tsumagoiensis gen. nov., sp. nov., Dictyobacter kobayashii sp. nov., D. alpinus sp. nov., and D. joshuensis sp. nov. and description of Dictyobacteraceae fam. nov. within the order Ktedonobacterales isolated from Tengu-no-mugimeshi.</title>
        <authorList>
            <person name="Wang C.M."/>
            <person name="Zheng Y."/>
            <person name="Sakai Y."/>
            <person name="Toyoda A."/>
            <person name="Minakuchi Y."/>
            <person name="Abe K."/>
            <person name="Yokota A."/>
            <person name="Yabe S."/>
        </authorList>
    </citation>
    <scope>NUCLEOTIDE SEQUENCE [LARGE SCALE GENOMIC DNA]</scope>
    <source>
        <strain evidence="3">Uno16</strain>
    </source>
</reference>
<protein>
    <submittedName>
        <fullName evidence="2">Uncharacterized protein</fullName>
    </submittedName>
</protein>
<dbReference type="AlphaFoldDB" id="A0A402B1N9"/>
<proteinExistence type="predicted"/>